<keyword evidence="8" id="KW-0378">Hydrolase</keyword>
<evidence type="ECO:0000313" key="13">
    <source>
        <dbReference type="Proteomes" id="UP000062768"/>
    </source>
</evidence>
<dbReference type="Gene3D" id="3.90.1570.50">
    <property type="match status" value="1"/>
</dbReference>
<comment type="catalytic activity">
    <reaction evidence="1">
        <text>Endonucleolytic cleavage of DNA to give random double-stranded fragments with terminal 5'-phosphates, ATP is simultaneously hydrolyzed.</text>
        <dbReference type="EC" id="3.1.21.3"/>
    </reaction>
</comment>
<evidence type="ECO:0000256" key="4">
    <source>
        <dbReference type="ARBA" id="ARBA00022722"/>
    </source>
</evidence>
<organism evidence="12 13">
    <name type="scientific">Methanobacterium formicicum</name>
    <dbReference type="NCBI Taxonomy" id="2162"/>
    <lineage>
        <taxon>Archaea</taxon>
        <taxon>Methanobacteriati</taxon>
        <taxon>Methanobacteriota</taxon>
        <taxon>Methanomada group</taxon>
        <taxon>Methanobacteria</taxon>
        <taxon>Methanobacteriales</taxon>
        <taxon>Methanobacteriaceae</taxon>
        <taxon>Methanobacterium</taxon>
    </lineage>
</organism>
<keyword evidence="7" id="KW-0255">Endonuclease</keyword>
<evidence type="ECO:0000256" key="7">
    <source>
        <dbReference type="ARBA" id="ARBA00022759"/>
    </source>
</evidence>
<evidence type="ECO:0000256" key="10">
    <source>
        <dbReference type="ARBA" id="ARBA00023125"/>
    </source>
</evidence>
<evidence type="ECO:0000256" key="9">
    <source>
        <dbReference type="ARBA" id="ARBA00022840"/>
    </source>
</evidence>
<protein>
    <recommendedName>
        <fullName evidence="3">type I site-specific deoxyribonuclease</fullName>
        <ecNumber evidence="3">3.1.21.3</ecNumber>
    </recommendedName>
</protein>
<dbReference type="InterPro" id="IPR027417">
    <property type="entry name" value="P-loop_NTPase"/>
</dbReference>
<dbReference type="Gene3D" id="3.40.50.300">
    <property type="entry name" value="P-loop containing nucleotide triphosphate hydrolases"/>
    <property type="match status" value="2"/>
</dbReference>
<dbReference type="SUPFAM" id="SSF52540">
    <property type="entry name" value="P-loop containing nucleoside triphosphate hydrolases"/>
    <property type="match status" value="2"/>
</dbReference>
<reference evidence="12" key="1">
    <citation type="submission" date="2014-09" db="EMBL/GenBank/DDBJ databases">
        <authorList>
            <person name="Wibberg D."/>
        </authorList>
    </citation>
    <scope>NUCLEOTIDE SEQUENCE [LARGE SCALE GENOMIC DNA]</scope>
    <source>
        <strain evidence="12">Mb9</strain>
    </source>
</reference>
<evidence type="ECO:0000256" key="3">
    <source>
        <dbReference type="ARBA" id="ARBA00012654"/>
    </source>
</evidence>
<dbReference type="PANTHER" id="PTHR30195:SF15">
    <property type="entry name" value="TYPE I RESTRICTION ENZYME HINDI ENDONUCLEASE SUBUNIT"/>
    <property type="match status" value="1"/>
</dbReference>
<dbReference type="GO" id="GO:0003677">
    <property type="term" value="F:DNA binding"/>
    <property type="evidence" value="ECO:0007669"/>
    <property type="project" value="UniProtKB-KW"/>
</dbReference>
<dbReference type="EMBL" id="LN734822">
    <property type="protein sequence ID" value="CEL24000.1"/>
    <property type="molecule type" value="Genomic_DNA"/>
</dbReference>
<dbReference type="CDD" id="cd22332">
    <property type="entry name" value="HsdR_N"/>
    <property type="match status" value="1"/>
</dbReference>
<dbReference type="Pfam" id="PF18766">
    <property type="entry name" value="SWI2_SNF2"/>
    <property type="match status" value="1"/>
</dbReference>
<evidence type="ECO:0000256" key="8">
    <source>
        <dbReference type="ARBA" id="ARBA00022801"/>
    </source>
</evidence>
<keyword evidence="4" id="KW-0540">Nuclease</keyword>
<dbReference type="RefSeq" id="WP_060537347.1">
    <property type="nucleotide sequence ID" value="NZ_LN734822.1"/>
</dbReference>
<evidence type="ECO:0000256" key="1">
    <source>
        <dbReference type="ARBA" id="ARBA00000851"/>
    </source>
</evidence>
<dbReference type="CDD" id="cd18800">
    <property type="entry name" value="SF2_C_EcoR124I-like"/>
    <property type="match status" value="1"/>
</dbReference>
<gene>
    <name evidence="12" type="ORF">MB9_0352</name>
</gene>
<dbReference type="InterPro" id="IPR051268">
    <property type="entry name" value="Type-I_R_enzyme_R_subunit"/>
</dbReference>
<dbReference type="Pfam" id="PF22679">
    <property type="entry name" value="T1R_D3-like"/>
    <property type="match status" value="1"/>
</dbReference>
<dbReference type="GO" id="GO:0005524">
    <property type="term" value="F:ATP binding"/>
    <property type="evidence" value="ECO:0007669"/>
    <property type="project" value="UniProtKB-KW"/>
</dbReference>
<keyword evidence="10" id="KW-0238">DNA-binding</keyword>
<dbReference type="Proteomes" id="UP000062768">
    <property type="component" value="Chromosome I"/>
</dbReference>
<dbReference type="InterPro" id="IPR040980">
    <property type="entry name" value="SWI2_SNF2"/>
</dbReference>
<comment type="similarity">
    <text evidence="2">Belongs to the HsdR family.</text>
</comment>
<dbReference type="GO" id="GO:0009035">
    <property type="term" value="F:type I site-specific deoxyribonuclease activity"/>
    <property type="evidence" value="ECO:0007669"/>
    <property type="project" value="UniProtKB-EC"/>
</dbReference>
<sequence>MSGFDEEMLEEYVVEKFQKNGWNYIPAKELDRDDYRQPLLDRDLIRAIKRINSDKDLEDKEIIRAVKELKLRPSSPDGIKQVLHFLKNGITISSKRGRGITTIKLFDYTDIDKNDYIVTRQAVYQGVEQIRTDVMLYVNGIPLVNIELKNPASISETWMNAYADIKEYEKTVPELYKYVQIGVAAEQTAVHFPIVPHQEDVKKSMWREDSTDPIDSFIKMLSRDRILDLIKNYVFIREEMGAITKVITRYMQYNASEKIVRRVLAGINGEDDKNHGLIWHWQGSGKTLTMMFAANKLHNLKKLENPSIFFIVDRLDLKDQLYQEFVGVDAVQPEIIQNIDELKRIIRYDDYKGKKGVFITLIQKFKAEELEELSAELSKLNEIGKNNISNRKNVITFIDEAHRTQYGALAGQMRVILNSGFFFAFTGTPIAKKEKDTYQKFAYPPEERYMDRYFITDSIKDGFTVKIVYQPRVEKDINFDKKLIETFSEIEFEELTDGIREKVEVAVKNKIDAIDLFLENPDRIKLVANDIAKHFKEHVDGKFKAMIVAANRKSCVYYKRALDQILPTEYSEVIMHIGSKEKDPVIREFKAVQKSKYHGKNIDEIKKEVLEKFKEEDGLPKILIVTDMLLTGFDAPILQTMYLDKPLKEHRLLQAVARTNRPYKDVKEAGYIIDYIGMMKGKLHNAMEMYATDEIQGALYDIADIKEDFNRLMDETLDIFNEIPKNKYDMETLLKAIEILTANNDISETFVENYHNLRRLFEFLGTEPLKLERLEEYKWITAIYAYYQKMVTRDPVFDETVKKYYGKTIKFVHRTTEFEDFQKDLPVVEFDENYLENLEKNIRSDEEKAANIVFALNKLVLVKKKRDPIYESVADKVERILDMWKNRDKNFTEINALGTAIIKEIRVRRQEKKDLGLTDMEFSIFKILEQKFGENENFIGDVKELSSTLKEDIFEGWAEQRGVHKKIEGLLRRFLRRKYYKNYNMDMGEFEEFYQQIIAKVENYAE</sequence>
<dbReference type="GO" id="GO:0120545">
    <property type="term" value="F:nucleic acid conformation isomerase activity"/>
    <property type="evidence" value="ECO:0007669"/>
    <property type="project" value="UniProtKB-ARBA"/>
</dbReference>
<evidence type="ECO:0000256" key="2">
    <source>
        <dbReference type="ARBA" id="ARBA00008598"/>
    </source>
</evidence>
<evidence type="ECO:0000256" key="5">
    <source>
        <dbReference type="ARBA" id="ARBA00022741"/>
    </source>
</evidence>
<accession>A0A0S4FLV5</accession>
<dbReference type="NCBIfam" id="TIGR00348">
    <property type="entry name" value="hsdR"/>
    <property type="match status" value="1"/>
</dbReference>
<proteinExistence type="inferred from homology"/>
<keyword evidence="6" id="KW-0680">Restriction system</keyword>
<keyword evidence="5" id="KW-0547">Nucleotide-binding</keyword>
<dbReference type="AlphaFoldDB" id="A0A0S4FLV5"/>
<dbReference type="SMART" id="SM00487">
    <property type="entry name" value="DEXDc"/>
    <property type="match status" value="1"/>
</dbReference>
<dbReference type="Pfam" id="PF04313">
    <property type="entry name" value="HSDR_N"/>
    <property type="match status" value="1"/>
</dbReference>
<dbReference type="InterPro" id="IPR004473">
    <property type="entry name" value="Restrct_endonuc_typeI_HsdR"/>
</dbReference>
<dbReference type="PANTHER" id="PTHR30195">
    <property type="entry name" value="TYPE I SITE-SPECIFIC DEOXYRIBONUCLEASE PROTEIN SUBUNIT M AND R"/>
    <property type="match status" value="1"/>
</dbReference>
<dbReference type="PROSITE" id="PS51192">
    <property type="entry name" value="HELICASE_ATP_BIND_1"/>
    <property type="match status" value="1"/>
</dbReference>
<keyword evidence="13" id="KW-1185">Reference proteome</keyword>
<dbReference type="InterPro" id="IPR007409">
    <property type="entry name" value="Restrct_endonuc_type1_HsdR_N"/>
</dbReference>
<dbReference type="REBASE" id="132153">
    <property type="entry name" value="MfoMb9ORF350P"/>
</dbReference>
<name>A0A0S4FLV5_METFO</name>
<dbReference type="GeneID" id="26738614"/>
<evidence type="ECO:0000313" key="12">
    <source>
        <dbReference type="EMBL" id="CEL24000.1"/>
    </source>
</evidence>
<keyword evidence="9" id="KW-0067">ATP-binding</keyword>
<evidence type="ECO:0000256" key="6">
    <source>
        <dbReference type="ARBA" id="ARBA00022747"/>
    </source>
</evidence>
<evidence type="ECO:0000259" key="11">
    <source>
        <dbReference type="PROSITE" id="PS51192"/>
    </source>
</evidence>
<feature type="domain" description="Helicase ATP-binding" evidence="11">
    <location>
        <begin position="267"/>
        <end position="447"/>
    </location>
</feature>
<dbReference type="InterPro" id="IPR055180">
    <property type="entry name" value="HsdR_RecA-like_helicase_dom_2"/>
</dbReference>
<dbReference type="EC" id="3.1.21.3" evidence="3"/>
<dbReference type="GO" id="GO:0009307">
    <property type="term" value="P:DNA restriction-modification system"/>
    <property type="evidence" value="ECO:0007669"/>
    <property type="project" value="UniProtKB-KW"/>
</dbReference>
<dbReference type="InterPro" id="IPR014001">
    <property type="entry name" value="Helicase_ATP-bd"/>
</dbReference>
<dbReference type="PATRIC" id="fig|2162.10.peg.362"/>